<evidence type="ECO:0000313" key="2">
    <source>
        <dbReference type="Proteomes" id="UP000649617"/>
    </source>
</evidence>
<keyword evidence="2" id="KW-1185">Reference proteome</keyword>
<gene>
    <name evidence="1" type="primary">VPS10</name>
    <name evidence="1" type="ORF">SPIL2461_LOCUS15073</name>
</gene>
<feature type="non-terminal residue" evidence="1">
    <location>
        <position position="1"/>
    </location>
</feature>
<dbReference type="OrthoDB" id="10619053at2759"/>
<organism evidence="1 2">
    <name type="scientific">Symbiodinium pilosum</name>
    <name type="common">Dinoflagellate</name>
    <dbReference type="NCBI Taxonomy" id="2952"/>
    <lineage>
        <taxon>Eukaryota</taxon>
        <taxon>Sar</taxon>
        <taxon>Alveolata</taxon>
        <taxon>Dinophyceae</taxon>
        <taxon>Suessiales</taxon>
        <taxon>Symbiodiniaceae</taxon>
        <taxon>Symbiodinium</taxon>
    </lineage>
</organism>
<name>A0A812UF30_SYMPI</name>
<comment type="caution">
    <text evidence="1">The sequence shown here is derived from an EMBL/GenBank/DDBJ whole genome shotgun (WGS) entry which is preliminary data.</text>
</comment>
<accession>A0A812UF30</accession>
<reference evidence="1" key="1">
    <citation type="submission" date="2021-02" db="EMBL/GenBank/DDBJ databases">
        <authorList>
            <person name="Dougan E. K."/>
            <person name="Rhodes N."/>
            <person name="Thang M."/>
            <person name="Chan C."/>
        </authorList>
    </citation>
    <scope>NUCLEOTIDE SEQUENCE</scope>
</reference>
<dbReference type="EMBL" id="CAJNIZ010036047">
    <property type="protein sequence ID" value="CAE7563328.1"/>
    <property type="molecule type" value="Genomic_DNA"/>
</dbReference>
<feature type="non-terminal residue" evidence="1">
    <location>
        <position position="73"/>
    </location>
</feature>
<protein>
    <submittedName>
        <fullName evidence="1">VPS10 protein</fullName>
    </submittedName>
</protein>
<dbReference type="AlphaFoldDB" id="A0A812UF30"/>
<dbReference type="Proteomes" id="UP000649617">
    <property type="component" value="Unassembled WGS sequence"/>
</dbReference>
<sequence length="73" mass="7879">QLDQKIEAIPLSRSSRGGDGKPSFLASLSAILEATTSQASKLVVSQQALRRSVKVLDVNQAESLQLLHQHLVD</sequence>
<proteinExistence type="predicted"/>
<evidence type="ECO:0000313" key="1">
    <source>
        <dbReference type="EMBL" id="CAE7563328.1"/>
    </source>
</evidence>